<feature type="region of interest" description="Disordered" evidence="1">
    <location>
        <begin position="47"/>
        <end position="76"/>
    </location>
</feature>
<dbReference type="Proteomes" id="UP001239445">
    <property type="component" value="Unassembled WGS sequence"/>
</dbReference>
<protein>
    <submittedName>
        <fullName evidence="2">Uncharacterized protein</fullName>
    </submittedName>
</protein>
<evidence type="ECO:0000256" key="1">
    <source>
        <dbReference type="SAM" id="MobiDB-lite"/>
    </source>
</evidence>
<sequence>MPSSATPAPAAQDNSRVRSVLESQALKFHIRTGGAKWECTVIDRATHERQKATRTGSSSSVSTTSSSSSVSSASSH</sequence>
<proteinExistence type="predicted"/>
<evidence type="ECO:0000313" key="3">
    <source>
        <dbReference type="Proteomes" id="UP001239445"/>
    </source>
</evidence>
<evidence type="ECO:0000313" key="2">
    <source>
        <dbReference type="EMBL" id="KAK1759264.1"/>
    </source>
</evidence>
<comment type="caution">
    <text evidence="2">The sequence shown here is derived from an EMBL/GenBank/DDBJ whole genome shotgun (WGS) entry which is preliminary data.</text>
</comment>
<organism evidence="2 3">
    <name type="scientific">Echria macrotheca</name>
    <dbReference type="NCBI Taxonomy" id="438768"/>
    <lineage>
        <taxon>Eukaryota</taxon>
        <taxon>Fungi</taxon>
        <taxon>Dikarya</taxon>
        <taxon>Ascomycota</taxon>
        <taxon>Pezizomycotina</taxon>
        <taxon>Sordariomycetes</taxon>
        <taxon>Sordariomycetidae</taxon>
        <taxon>Sordariales</taxon>
        <taxon>Schizotheciaceae</taxon>
        <taxon>Echria</taxon>
    </lineage>
</organism>
<name>A0AAJ0BJ74_9PEZI</name>
<dbReference type="EMBL" id="MU839828">
    <property type="protein sequence ID" value="KAK1759264.1"/>
    <property type="molecule type" value="Genomic_DNA"/>
</dbReference>
<keyword evidence="3" id="KW-1185">Reference proteome</keyword>
<accession>A0AAJ0BJ74</accession>
<gene>
    <name evidence="2" type="ORF">QBC47DRAFT_398079</name>
</gene>
<dbReference type="AlphaFoldDB" id="A0AAJ0BJ74"/>
<feature type="compositionally biased region" description="Low complexity" evidence="1">
    <location>
        <begin position="57"/>
        <end position="76"/>
    </location>
</feature>
<reference evidence="2" key="1">
    <citation type="submission" date="2023-06" db="EMBL/GenBank/DDBJ databases">
        <title>Genome-scale phylogeny and comparative genomics of the fungal order Sordariales.</title>
        <authorList>
            <consortium name="Lawrence Berkeley National Laboratory"/>
            <person name="Hensen N."/>
            <person name="Bonometti L."/>
            <person name="Westerberg I."/>
            <person name="Brannstrom I.O."/>
            <person name="Guillou S."/>
            <person name="Cros-Aarteil S."/>
            <person name="Calhoun S."/>
            <person name="Haridas S."/>
            <person name="Kuo A."/>
            <person name="Mondo S."/>
            <person name="Pangilinan J."/>
            <person name="Riley R."/>
            <person name="Labutti K."/>
            <person name="Andreopoulos B."/>
            <person name="Lipzen A."/>
            <person name="Chen C."/>
            <person name="Yanf M."/>
            <person name="Daum C."/>
            <person name="Ng V."/>
            <person name="Clum A."/>
            <person name="Steindorff A."/>
            <person name="Ohm R."/>
            <person name="Martin F."/>
            <person name="Silar P."/>
            <person name="Natvig D."/>
            <person name="Lalanne C."/>
            <person name="Gautier V."/>
            <person name="Ament-Velasquez S.L."/>
            <person name="Kruys A."/>
            <person name="Hutchinson M.I."/>
            <person name="Powell A.J."/>
            <person name="Barry K."/>
            <person name="Miller A.N."/>
            <person name="Grigoriev I.V."/>
            <person name="Debuchy R."/>
            <person name="Gladieux P."/>
            <person name="Thoren M.H."/>
            <person name="Johannesson H."/>
        </authorList>
    </citation>
    <scope>NUCLEOTIDE SEQUENCE</scope>
    <source>
        <strain evidence="2">PSN4</strain>
    </source>
</reference>